<keyword evidence="2" id="KW-1185">Reference proteome</keyword>
<name>A0ABX6YYH7_9RHOB</name>
<protein>
    <submittedName>
        <fullName evidence="1">Uncharacterized protein</fullName>
    </submittedName>
</protein>
<gene>
    <name evidence="1" type="ORF">AKL02_016455</name>
</gene>
<sequence length="169" mass="19497">MKHGKAEARQDAEDLLFNPLLLSYGGQLREYLEERRGDRSKRIAACVERLLEKHDAHIAGLETPKNLVELRPSNDQRRTAAMKDHERNRDIQRLARERSIFGDLFTTQNLLYGRKTFSIIHGTGGETHPNISELSEFSYSMELPRLSVIDPVGFNEMLTIFRAMQRRSS</sequence>
<organism evidence="1 2">
    <name type="scientific">Thioclava electrotropha</name>
    <dbReference type="NCBI Taxonomy" id="1549850"/>
    <lineage>
        <taxon>Bacteria</taxon>
        <taxon>Pseudomonadati</taxon>
        <taxon>Pseudomonadota</taxon>
        <taxon>Alphaproteobacteria</taxon>
        <taxon>Rhodobacterales</taxon>
        <taxon>Paracoccaceae</taxon>
        <taxon>Thioclava</taxon>
    </lineage>
</organism>
<evidence type="ECO:0000313" key="2">
    <source>
        <dbReference type="Proteomes" id="UP000192422"/>
    </source>
</evidence>
<dbReference type="EMBL" id="CP053562">
    <property type="protein sequence ID" value="QPZ92324.1"/>
    <property type="molecule type" value="Genomic_DNA"/>
</dbReference>
<proteinExistence type="predicted"/>
<accession>A0ABX6YYH7</accession>
<evidence type="ECO:0000313" key="1">
    <source>
        <dbReference type="EMBL" id="QPZ92324.1"/>
    </source>
</evidence>
<reference evidence="1 2" key="1">
    <citation type="submission" date="2020-05" db="EMBL/GenBank/DDBJ databases">
        <title>Thioclava electrotropha strain Elox9 finished genome.</title>
        <authorList>
            <person name="Rowe A.R."/>
            <person name="Wilbanks E.G."/>
        </authorList>
    </citation>
    <scope>NUCLEOTIDE SEQUENCE [LARGE SCALE GENOMIC DNA]</scope>
    <source>
        <strain evidence="1 2">Elox9</strain>
    </source>
</reference>
<dbReference type="RefSeq" id="WP_133051976.1">
    <property type="nucleotide sequence ID" value="NZ_CP053562.1"/>
</dbReference>
<dbReference type="Proteomes" id="UP000192422">
    <property type="component" value="Chromosome"/>
</dbReference>